<gene>
    <name evidence="2" type="ORF">GCM10022252_25360</name>
</gene>
<dbReference type="Proteomes" id="UP001501251">
    <property type="component" value="Unassembled WGS sequence"/>
</dbReference>
<feature type="compositionally biased region" description="Basic and acidic residues" evidence="1">
    <location>
        <begin position="29"/>
        <end position="49"/>
    </location>
</feature>
<evidence type="ECO:0000313" key="3">
    <source>
        <dbReference type="Proteomes" id="UP001501251"/>
    </source>
</evidence>
<evidence type="ECO:0000313" key="2">
    <source>
        <dbReference type="EMBL" id="GAA4189071.1"/>
    </source>
</evidence>
<accession>A0ABP8ARW5</accession>
<name>A0ABP8ARW5_9ACTN</name>
<proteinExistence type="predicted"/>
<organism evidence="2 3">
    <name type="scientific">Streptosporangium oxazolinicum</name>
    <dbReference type="NCBI Taxonomy" id="909287"/>
    <lineage>
        <taxon>Bacteria</taxon>
        <taxon>Bacillati</taxon>
        <taxon>Actinomycetota</taxon>
        <taxon>Actinomycetes</taxon>
        <taxon>Streptosporangiales</taxon>
        <taxon>Streptosporangiaceae</taxon>
        <taxon>Streptosporangium</taxon>
    </lineage>
</organism>
<comment type="caution">
    <text evidence="2">The sequence shown here is derived from an EMBL/GenBank/DDBJ whole genome shotgun (WGS) entry which is preliminary data.</text>
</comment>
<protein>
    <submittedName>
        <fullName evidence="2">Uncharacterized protein</fullName>
    </submittedName>
</protein>
<keyword evidence="3" id="KW-1185">Reference proteome</keyword>
<evidence type="ECO:0000256" key="1">
    <source>
        <dbReference type="SAM" id="MobiDB-lite"/>
    </source>
</evidence>
<reference evidence="3" key="1">
    <citation type="journal article" date="2019" name="Int. J. Syst. Evol. Microbiol.">
        <title>The Global Catalogue of Microorganisms (GCM) 10K type strain sequencing project: providing services to taxonomists for standard genome sequencing and annotation.</title>
        <authorList>
            <consortium name="The Broad Institute Genomics Platform"/>
            <consortium name="The Broad Institute Genome Sequencing Center for Infectious Disease"/>
            <person name="Wu L."/>
            <person name="Ma J."/>
        </authorList>
    </citation>
    <scope>NUCLEOTIDE SEQUENCE [LARGE SCALE GENOMIC DNA]</scope>
    <source>
        <strain evidence="3">JCM 17388</strain>
    </source>
</reference>
<feature type="compositionally biased region" description="Polar residues" evidence="1">
    <location>
        <begin position="1"/>
        <end position="10"/>
    </location>
</feature>
<dbReference type="EMBL" id="BAABAQ010000003">
    <property type="protein sequence ID" value="GAA4189071.1"/>
    <property type="molecule type" value="Genomic_DNA"/>
</dbReference>
<dbReference type="RefSeq" id="WP_344917987.1">
    <property type="nucleotide sequence ID" value="NZ_BAABAQ010000003.1"/>
</dbReference>
<sequence>MTSWEPSEATTRPGRRFAGASGGTGHLAAGDEAKGHVEHIGDDYREIGGNRKPAPGLRPGPDS</sequence>
<feature type="region of interest" description="Disordered" evidence="1">
    <location>
        <begin position="1"/>
        <end position="63"/>
    </location>
</feature>